<organism evidence="1 2">
    <name type="scientific">Candidatus Williamhamiltonella defendens</name>
    <dbReference type="NCBI Taxonomy" id="138072"/>
    <lineage>
        <taxon>Bacteria</taxon>
        <taxon>Pseudomonadati</taxon>
        <taxon>Pseudomonadota</taxon>
        <taxon>Gammaproteobacteria</taxon>
        <taxon>Enterobacterales</taxon>
        <taxon>Enterobacteriaceae</taxon>
        <taxon>aphid secondary symbionts</taxon>
        <taxon>Candidatus Williamhamiltonella</taxon>
    </lineage>
</organism>
<dbReference type="GO" id="GO:0003677">
    <property type="term" value="F:DNA binding"/>
    <property type="evidence" value="ECO:0007669"/>
    <property type="project" value="InterPro"/>
</dbReference>
<reference evidence="2" key="1">
    <citation type="submission" date="2016-10" db="EMBL/GenBank/DDBJ databases">
        <authorList>
            <person name="Chevignon G."/>
        </authorList>
    </citation>
    <scope>NUCLEOTIDE SEQUENCE [LARGE SCALE GENOMIC DNA]</scope>
    <source>
        <strain evidence="2">A2C</strain>
    </source>
</reference>
<name>A0A2D3T8C6_9ENTR</name>
<dbReference type="Proteomes" id="UP000230008">
    <property type="component" value="Chromosome"/>
</dbReference>
<evidence type="ECO:0000313" key="2">
    <source>
        <dbReference type="Proteomes" id="UP000230008"/>
    </source>
</evidence>
<dbReference type="AlphaFoldDB" id="A0A2D3T8C6"/>
<dbReference type="InterPro" id="IPR016032">
    <property type="entry name" value="Sig_transdc_resp-reg_C-effctor"/>
</dbReference>
<gene>
    <name evidence="1" type="ORF">BJP41_05000</name>
</gene>
<dbReference type="RefSeq" id="WP_100103242.1">
    <property type="nucleotide sequence ID" value="NZ_CADIJJ010000048.1"/>
</dbReference>
<reference evidence="2" key="2">
    <citation type="submission" date="2017-11" db="EMBL/GenBank/DDBJ databases">
        <title>PacBio sequencing of new strain of the secondary endosymbiont Candidatus Hamiltonella defensa.</title>
        <authorList>
            <person name="Strand M.R."/>
            <person name="Oliver K."/>
        </authorList>
    </citation>
    <scope>NUCLEOTIDE SEQUENCE [LARGE SCALE GENOMIC DNA]</scope>
    <source>
        <strain evidence="2">A2C</strain>
    </source>
</reference>
<evidence type="ECO:0000313" key="1">
    <source>
        <dbReference type="EMBL" id="ATW29797.1"/>
    </source>
</evidence>
<accession>A0A2D3T8C6</accession>
<proteinExistence type="predicted"/>
<dbReference type="GO" id="GO:0006355">
    <property type="term" value="P:regulation of DNA-templated transcription"/>
    <property type="evidence" value="ECO:0007669"/>
    <property type="project" value="InterPro"/>
</dbReference>
<dbReference type="EMBL" id="CP017606">
    <property type="protein sequence ID" value="ATW29797.1"/>
    <property type="molecule type" value="Genomic_DNA"/>
</dbReference>
<protein>
    <submittedName>
        <fullName evidence="1">Transcriptional regulator</fullName>
    </submittedName>
</protein>
<sequence length="92" mass="10527">MRTFDLISVSELHDVFPELTSAQFETALLFSLGLSQGEIARLRSVTYPVVNKTLEDIKIKLDFYSLNSLLSMFQVRLFIFILKGSVIKNIKK</sequence>
<dbReference type="SUPFAM" id="SSF46894">
    <property type="entry name" value="C-terminal effector domain of the bipartite response regulators"/>
    <property type="match status" value="1"/>
</dbReference>